<reference evidence="2" key="1">
    <citation type="submission" date="2011-05" db="EMBL/GenBank/DDBJ databases">
        <authorList>
            <person name="Carlson J."/>
            <person name="Booth B."/>
            <person name="Frise E."/>
            <person name="Park S."/>
            <person name="Wan K."/>
            <person name="Yu C."/>
            <person name="Celniker S."/>
        </authorList>
    </citation>
    <scope>NUCLEOTIDE SEQUENCE</scope>
</reference>
<dbReference type="EMBL" id="BT099821">
    <property type="protein sequence ID" value="AED98570.1"/>
    <property type="molecule type" value="mRNA"/>
</dbReference>
<sequence length="157" mass="17099">MHSRFSSWSSRTAVLALRSRHEQACGGPMTYGHVARLLQVFVENEINLSPDQSCMNCAEAAMTPARAVATSRRRSSVASRPLAREGSTNATPSSPKVYNLCGDQKQQLRPLLPKCGFRSRNHMCLSLDNVNRIILTANSWRATNSSVSPAGATAKNP</sequence>
<feature type="region of interest" description="Disordered" evidence="1">
    <location>
        <begin position="69"/>
        <end position="96"/>
    </location>
</feature>
<name>F3YD45_DROME</name>
<evidence type="ECO:0000313" key="2">
    <source>
        <dbReference type="EMBL" id="AED98570.1"/>
    </source>
</evidence>
<dbReference type="AlphaFoldDB" id="F3YD45"/>
<feature type="compositionally biased region" description="Low complexity" evidence="1">
    <location>
        <begin position="69"/>
        <end position="81"/>
    </location>
</feature>
<accession>F3YD45</accession>
<proteinExistence type="evidence at transcript level"/>
<gene>
    <name evidence="2" type="primary">CG30410-RB</name>
</gene>
<feature type="compositionally biased region" description="Polar residues" evidence="1">
    <location>
        <begin position="86"/>
        <end position="96"/>
    </location>
</feature>
<evidence type="ECO:0000256" key="1">
    <source>
        <dbReference type="SAM" id="MobiDB-lite"/>
    </source>
</evidence>
<organism evidence="2">
    <name type="scientific">Drosophila melanogaster</name>
    <name type="common">Fruit fly</name>
    <dbReference type="NCBI Taxonomy" id="7227"/>
    <lineage>
        <taxon>Eukaryota</taxon>
        <taxon>Metazoa</taxon>
        <taxon>Ecdysozoa</taxon>
        <taxon>Arthropoda</taxon>
        <taxon>Hexapoda</taxon>
        <taxon>Insecta</taxon>
        <taxon>Pterygota</taxon>
        <taxon>Neoptera</taxon>
        <taxon>Endopterygota</taxon>
        <taxon>Diptera</taxon>
        <taxon>Brachycera</taxon>
        <taxon>Muscomorpha</taxon>
        <taxon>Ephydroidea</taxon>
        <taxon>Drosophilidae</taxon>
        <taxon>Drosophila</taxon>
        <taxon>Sophophora</taxon>
    </lineage>
</organism>
<protein>
    <submittedName>
        <fullName evidence="2">AT31663p</fullName>
    </submittedName>
</protein>